<dbReference type="InterPro" id="IPR002938">
    <property type="entry name" value="FAD-bd"/>
</dbReference>
<name>A0ABQ2VI77_9ACTN</name>
<evidence type="ECO:0000256" key="4">
    <source>
        <dbReference type="ARBA" id="ARBA00022827"/>
    </source>
</evidence>
<comment type="caution">
    <text evidence="6">The sequence shown here is derived from an EMBL/GenBank/DDBJ whole genome shotgun (WGS) entry which is preliminary data.</text>
</comment>
<dbReference type="Gene3D" id="3.50.50.60">
    <property type="entry name" value="FAD/NAD(P)-binding domain"/>
    <property type="match status" value="1"/>
</dbReference>
<dbReference type="InterPro" id="IPR036249">
    <property type="entry name" value="Thioredoxin-like_sf"/>
</dbReference>
<gene>
    <name evidence="6" type="ORF">GCM10010211_62350</name>
</gene>
<reference evidence="7" key="1">
    <citation type="journal article" date="2019" name="Int. J. Syst. Evol. Microbiol.">
        <title>The Global Catalogue of Microorganisms (GCM) 10K type strain sequencing project: providing services to taxonomists for standard genome sequencing and annotation.</title>
        <authorList>
            <consortium name="The Broad Institute Genomics Platform"/>
            <consortium name="The Broad Institute Genome Sequencing Center for Infectious Disease"/>
            <person name="Wu L."/>
            <person name="Ma J."/>
        </authorList>
    </citation>
    <scope>NUCLEOTIDE SEQUENCE [LARGE SCALE GENOMIC DNA]</scope>
    <source>
        <strain evidence="7">JCM 3399</strain>
    </source>
</reference>
<dbReference type="RefSeq" id="WP_189305632.1">
    <property type="nucleotide sequence ID" value="NZ_BMRP01000030.1"/>
</dbReference>
<sequence>MELNTVKDIVEAMPGDTADAATAPVDVLITGAGPTGLALAIDLARRGVTALLVERQPEFSRGARGTGVQPRTQEVFDDLGVLAAAQAAGGLYPPLALWEDGRIAHTHEMIELVDPTPSTPYSNALMLPQWRNQQVLHARLLELGGSVLLGTELQDFTEDADGVTARLTGADGAVRTVRAAYLVAADGGRSTVRRQLGIQMSGPDLPPGVSIVADVRIDGLDRDHWHRWVLPPHGFVTLLPLVGTDHFQCFAAAGGDPDTSPEAVRALIACHTHLAPEQVREVLWSSVYRPRAGMADTYRHGRVFLAGDAAHIHSPAGGQGMNTSVQDAYNLGWKLGQVLRHGAPESLLDTYQTERRPIAARILETSTRLHRSGSLRRGRDLHQLDIGYPDSPLTRELRTGLPEGARTAGDRAPDAPCTTADGTPSRLFDAFRGPHFTLIALGDTDLDVASLPGADDPALLRTVRVGGPAPDLLDADGHIRDAYGAGPGVFLVRPDGYIALAAPADGATAPVAAALGAYFGATQAV</sequence>
<keyword evidence="3" id="KW-0285">Flavoprotein</keyword>
<comment type="similarity">
    <text evidence="2">Belongs to the PheA/TfdB FAD monooxygenase family.</text>
</comment>
<dbReference type="NCBIfam" id="NF004832">
    <property type="entry name" value="PRK06184.1"/>
    <property type="match status" value="1"/>
</dbReference>
<organism evidence="6 7">
    <name type="scientific">Streptomyces albospinus</name>
    <dbReference type="NCBI Taxonomy" id="285515"/>
    <lineage>
        <taxon>Bacteria</taxon>
        <taxon>Bacillati</taxon>
        <taxon>Actinomycetota</taxon>
        <taxon>Actinomycetes</taxon>
        <taxon>Kitasatosporales</taxon>
        <taxon>Streptomycetaceae</taxon>
        <taxon>Streptomyces</taxon>
    </lineage>
</organism>
<keyword evidence="7" id="KW-1185">Reference proteome</keyword>
<dbReference type="InterPro" id="IPR036188">
    <property type="entry name" value="FAD/NAD-bd_sf"/>
</dbReference>
<evidence type="ECO:0000313" key="6">
    <source>
        <dbReference type="EMBL" id="GGU87719.1"/>
    </source>
</evidence>
<proteinExistence type="inferred from homology"/>
<dbReference type="Gene3D" id="3.30.70.2450">
    <property type="match status" value="1"/>
</dbReference>
<dbReference type="Pfam" id="PF21274">
    <property type="entry name" value="Rng_hyd_C"/>
    <property type="match status" value="1"/>
</dbReference>
<dbReference type="PANTHER" id="PTHR43004">
    <property type="entry name" value="TRK SYSTEM POTASSIUM UPTAKE PROTEIN"/>
    <property type="match status" value="1"/>
</dbReference>
<evidence type="ECO:0000259" key="5">
    <source>
        <dbReference type="Pfam" id="PF01494"/>
    </source>
</evidence>
<dbReference type="PANTHER" id="PTHR43004:SF19">
    <property type="entry name" value="BINDING MONOOXYGENASE, PUTATIVE (JCVI)-RELATED"/>
    <property type="match status" value="1"/>
</dbReference>
<dbReference type="SUPFAM" id="SSF51905">
    <property type="entry name" value="FAD/NAD(P)-binding domain"/>
    <property type="match status" value="1"/>
</dbReference>
<dbReference type="EMBL" id="BMRP01000030">
    <property type="protein sequence ID" value="GGU87719.1"/>
    <property type="molecule type" value="Genomic_DNA"/>
</dbReference>
<dbReference type="InterPro" id="IPR050641">
    <property type="entry name" value="RIFMO-like"/>
</dbReference>
<evidence type="ECO:0000256" key="3">
    <source>
        <dbReference type="ARBA" id="ARBA00022630"/>
    </source>
</evidence>
<dbReference type="Gene3D" id="3.40.30.120">
    <property type="match status" value="1"/>
</dbReference>
<dbReference type="Pfam" id="PF01494">
    <property type="entry name" value="FAD_binding_3"/>
    <property type="match status" value="1"/>
</dbReference>
<keyword evidence="4" id="KW-0274">FAD</keyword>
<dbReference type="Proteomes" id="UP000654471">
    <property type="component" value="Unassembled WGS sequence"/>
</dbReference>
<accession>A0ABQ2VI77</accession>
<dbReference type="SUPFAM" id="SSF52833">
    <property type="entry name" value="Thioredoxin-like"/>
    <property type="match status" value="1"/>
</dbReference>
<evidence type="ECO:0000313" key="7">
    <source>
        <dbReference type="Proteomes" id="UP000654471"/>
    </source>
</evidence>
<evidence type="ECO:0000256" key="1">
    <source>
        <dbReference type="ARBA" id="ARBA00001974"/>
    </source>
</evidence>
<feature type="domain" description="FAD-binding" evidence="5">
    <location>
        <begin position="25"/>
        <end position="365"/>
    </location>
</feature>
<protein>
    <recommendedName>
        <fullName evidence="5">FAD-binding domain-containing protein</fullName>
    </recommendedName>
</protein>
<comment type="cofactor">
    <cofactor evidence="1">
        <name>FAD</name>
        <dbReference type="ChEBI" id="CHEBI:57692"/>
    </cofactor>
</comment>
<dbReference type="PRINTS" id="PR00420">
    <property type="entry name" value="RNGMNOXGNASE"/>
</dbReference>
<evidence type="ECO:0000256" key="2">
    <source>
        <dbReference type="ARBA" id="ARBA00007801"/>
    </source>
</evidence>